<feature type="compositionally biased region" description="Low complexity" evidence="1">
    <location>
        <begin position="1"/>
        <end position="17"/>
    </location>
</feature>
<dbReference type="AlphaFoldDB" id="A0A8H7D4K0"/>
<gene>
    <name evidence="2" type="ORF">MSAN_01154600</name>
</gene>
<feature type="region of interest" description="Disordered" evidence="1">
    <location>
        <begin position="1"/>
        <end position="26"/>
    </location>
</feature>
<sequence>MNSASKSSSISSLSTRSAPPLVGPHSPSTLTSICRKWRELALATPKLWRSISLLSNFDQRQTSFPQGVIVDMWLSRSRCCPLSLSIDDYSDGVYDHLSRTDIIPLLVPHRARWEHLNLRLITRDGFIQGAMPLLRHLNLTGSNNPVILAPHDVPQLRTVVLSGAVVAKVTLLWAQLTCLTLRFALLSQCVPILLQAPNLVRCELWNVQETLDSDPYPDITLPHLELFVLKDHTVPGMMSGLLGACIVPALRTLEVTDQFFGRNSIESLKSFVSTSGCQLQEIRITTNADPNNFRETLRAAFPSIPNVFFIDKSRISWTWPSLHH</sequence>
<proteinExistence type="predicted"/>
<dbReference type="OrthoDB" id="3139566at2759"/>
<evidence type="ECO:0000313" key="2">
    <source>
        <dbReference type="EMBL" id="KAF7361225.1"/>
    </source>
</evidence>
<keyword evidence="3" id="KW-1185">Reference proteome</keyword>
<accession>A0A8H7D4K0</accession>
<protein>
    <submittedName>
        <fullName evidence="2">F-box domain-containing protein</fullName>
    </submittedName>
</protein>
<comment type="caution">
    <text evidence="2">The sequence shown here is derived from an EMBL/GenBank/DDBJ whole genome shotgun (WGS) entry which is preliminary data.</text>
</comment>
<evidence type="ECO:0000313" key="3">
    <source>
        <dbReference type="Proteomes" id="UP000623467"/>
    </source>
</evidence>
<name>A0A8H7D4K0_9AGAR</name>
<dbReference type="EMBL" id="JACAZH010000008">
    <property type="protein sequence ID" value="KAF7361225.1"/>
    <property type="molecule type" value="Genomic_DNA"/>
</dbReference>
<evidence type="ECO:0000256" key="1">
    <source>
        <dbReference type="SAM" id="MobiDB-lite"/>
    </source>
</evidence>
<reference evidence="2" key="1">
    <citation type="submission" date="2020-05" db="EMBL/GenBank/DDBJ databases">
        <title>Mycena genomes resolve the evolution of fungal bioluminescence.</title>
        <authorList>
            <person name="Tsai I.J."/>
        </authorList>
    </citation>
    <scope>NUCLEOTIDE SEQUENCE</scope>
    <source>
        <strain evidence="2">160909Yilan</strain>
    </source>
</reference>
<dbReference type="SUPFAM" id="SSF52058">
    <property type="entry name" value="L domain-like"/>
    <property type="match status" value="1"/>
</dbReference>
<organism evidence="2 3">
    <name type="scientific">Mycena sanguinolenta</name>
    <dbReference type="NCBI Taxonomy" id="230812"/>
    <lineage>
        <taxon>Eukaryota</taxon>
        <taxon>Fungi</taxon>
        <taxon>Dikarya</taxon>
        <taxon>Basidiomycota</taxon>
        <taxon>Agaricomycotina</taxon>
        <taxon>Agaricomycetes</taxon>
        <taxon>Agaricomycetidae</taxon>
        <taxon>Agaricales</taxon>
        <taxon>Marasmiineae</taxon>
        <taxon>Mycenaceae</taxon>
        <taxon>Mycena</taxon>
    </lineage>
</organism>
<dbReference type="Proteomes" id="UP000623467">
    <property type="component" value="Unassembled WGS sequence"/>
</dbReference>